<feature type="domain" description="WGR" evidence="20">
    <location>
        <begin position="260"/>
        <end position="357"/>
    </location>
</feature>
<evidence type="ECO:0000256" key="2">
    <source>
        <dbReference type="ARBA" id="ARBA00022676"/>
    </source>
</evidence>
<dbReference type="InterPro" id="IPR036930">
    <property type="entry name" value="WGR_dom_sf"/>
</dbReference>
<dbReference type="InterPro" id="IPR012317">
    <property type="entry name" value="Poly(ADP-ribose)pol_cat_dom"/>
</dbReference>
<keyword evidence="2 15" id="KW-0328">Glycosyltransferase</keyword>
<comment type="similarity">
    <text evidence="13">Belongs to the ARTD/PARP family.</text>
</comment>
<keyword evidence="9" id="KW-0862">Zinc</keyword>
<dbReference type="GO" id="GO:0005730">
    <property type="term" value="C:nucleolus"/>
    <property type="evidence" value="ECO:0007669"/>
    <property type="project" value="TreeGrafter"/>
</dbReference>
<dbReference type="InterPro" id="IPR050800">
    <property type="entry name" value="ARTD/PARP"/>
</dbReference>
<dbReference type="SMART" id="SM00678">
    <property type="entry name" value="WWE"/>
    <property type="match status" value="2"/>
</dbReference>
<evidence type="ECO:0000256" key="16">
    <source>
        <dbReference type="SAM" id="MobiDB-lite"/>
    </source>
</evidence>
<evidence type="ECO:0000256" key="11">
    <source>
        <dbReference type="ARBA" id="ARBA00023125"/>
    </source>
</evidence>
<evidence type="ECO:0000256" key="10">
    <source>
        <dbReference type="ARBA" id="ARBA00023027"/>
    </source>
</evidence>
<feature type="domain" description="PARP alpha-helical" evidence="19">
    <location>
        <begin position="388"/>
        <end position="505"/>
    </location>
</feature>
<evidence type="ECO:0000259" key="19">
    <source>
        <dbReference type="PROSITE" id="PS51060"/>
    </source>
</evidence>
<dbReference type="PROSITE" id="PS51059">
    <property type="entry name" value="PARP_CATALYTIC"/>
    <property type="match status" value="1"/>
</dbReference>
<accession>A0AAN8K424</accession>
<sequence length="733" mass="82635">MPRRKAAPGKIKDEPEEEETPVLKRQKTDSTCTKEVQWEWEDNGSVWTPLAPDVNTKVNDAYLKGLKKIELDVVPGVAMIYMFNESLQKNKRTGYSRRIRVGIKDDSDKDYYVWQFQDKNKKWNPYSVEANMKLTEAYKDDNTSTITHKDAKYHFTVDLKKLTHICKSTGYTCNVERTKLLPMLKTEANDDEISATNGAGDAPATKSGRGKSTAKSASKSGKSGGKLKNDVEEGETKSVVRKIVKKGEAPVDADCPIGEKAHVLSEGKVIWDCMLNQTNLGNNNNKYYLIQLLEEDNKKSYHVWQRWGRVGYKGQNNLVPTLGDLDKAKNIFCKKFRDKTSNDWSDRDNFEKVGGKYDLLAMDYNPKEEDEVDAPSLKTEKSDTKYPDSKIDKPIQDLVNLICDIKSMEEAVIEMKYDAKKAPLGKLTAAQIKAGYSALKVIETLIDKNKMGQELVQACDAFYTRIPHNFGMRQPPTIRTKPQVKEKLQLLEALGDIEIAIKILKSGDKSENPIDRHYHSLKCDIGVLDKTHPDYKICEQYLQTTHATTHNQYKMELLDVFTCNKDGEFVDHGNRTLLWHGSRLTNWVGILSQGLRIAPPEAPVTGYMFGKGVYFADMSSKSANYCFTSKAKNIGLLLLCEVSLGNVNTLLNADYTADKLPKGKHSVLGAGRVAPDPKSKVVTSDGVTVPIGKGQDTKVVNPNGYTLNYNEYIVYDTKQIKMKYLLKVKFNYR</sequence>
<dbReference type="SUPFAM" id="SSF47587">
    <property type="entry name" value="Domain of poly(ADP-ribose) polymerase"/>
    <property type="match status" value="1"/>
</dbReference>
<dbReference type="CDD" id="cd08003">
    <property type="entry name" value="WGR_PARP2_like"/>
    <property type="match status" value="1"/>
</dbReference>
<dbReference type="InterPro" id="IPR036616">
    <property type="entry name" value="Poly(ADP-ribose)pol_reg_dom_sf"/>
</dbReference>
<keyword evidence="8" id="KW-0863">Zinc-finger</keyword>
<dbReference type="InterPro" id="IPR004170">
    <property type="entry name" value="WWE_dom"/>
</dbReference>
<evidence type="ECO:0000256" key="7">
    <source>
        <dbReference type="ARBA" id="ARBA00022765"/>
    </source>
</evidence>
<dbReference type="CDD" id="cd01437">
    <property type="entry name" value="parp_like"/>
    <property type="match status" value="1"/>
</dbReference>
<evidence type="ECO:0000259" key="18">
    <source>
        <dbReference type="PROSITE" id="PS51059"/>
    </source>
</evidence>
<keyword evidence="5" id="KW-0479">Metal-binding</keyword>
<evidence type="ECO:0000259" key="17">
    <source>
        <dbReference type="PROSITE" id="PS50918"/>
    </source>
</evidence>
<dbReference type="InterPro" id="IPR004102">
    <property type="entry name" value="Poly(ADP-ribose)pol_reg_dom"/>
</dbReference>
<keyword evidence="4" id="KW-0548">Nucleotidyltransferase</keyword>
<keyword evidence="7" id="KW-0013">ADP-ribosylation</keyword>
<dbReference type="GO" id="GO:0006302">
    <property type="term" value="P:double-strand break repair"/>
    <property type="evidence" value="ECO:0007669"/>
    <property type="project" value="TreeGrafter"/>
</dbReference>
<dbReference type="GO" id="GO:1990404">
    <property type="term" value="F:NAD+-protein mono-ADP-ribosyltransferase activity"/>
    <property type="evidence" value="ECO:0007669"/>
    <property type="project" value="TreeGrafter"/>
</dbReference>
<evidence type="ECO:0000259" key="20">
    <source>
        <dbReference type="PROSITE" id="PS51977"/>
    </source>
</evidence>
<evidence type="ECO:0000313" key="21">
    <source>
        <dbReference type="EMBL" id="KAK6185448.1"/>
    </source>
</evidence>
<dbReference type="FunFam" id="3.90.228.10:FF:000002">
    <property type="entry name" value="Poly [ADP-ribose] polymerase"/>
    <property type="match status" value="1"/>
</dbReference>
<dbReference type="GO" id="GO:0070212">
    <property type="term" value="P:protein poly-ADP-ribosylation"/>
    <property type="evidence" value="ECO:0007669"/>
    <property type="project" value="TreeGrafter"/>
</dbReference>
<evidence type="ECO:0000256" key="3">
    <source>
        <dbReference type="ARBA" id="ARBA00022679"/>
    </source>
</evidence>
<dbReference type="PROSITE" id="PS51977">
    <property type="entry name" value="WGR"/>
    <property type="match status" value="1"/>
</dbReference>
<feature type="region of interest" description="Disordered" evidence="16">
    <location>
        <begin position="1"/>
        <end position="28"/>
    </location>
</feature>
<protein>
    <recommendedName>
        <fullName evidence="15">Poly [ADP-ribose] polymerase</fullName>
        <shortName evidence="15">PARP</shortName>
        <ecNumber evidence="15">2.4.2.-</ecNumber>
    </recommendedName>
</protein>
<dbReference type="SUPFAM" id="SSF142921">
    <property type="entry name" value="WGR domain-like"/>
    <property type="match status" value="1"/>
</dbReference>
<evidence type="ECO:0000256" key="6">
    <source>
        <dbReference type="ARBA" id="ARBA00022737"/>
    </source>
</evidence>
<dbReference type="Gene3D" id="2.20.140.10">
    <property type="entry name" value="WGR domain"/>
    <property type="match status" value="1"/>
</dbReference>
<feature type="compositionally biased region" description="Low complexity" evidence="16">
    <location>
        <begin position="205"/>
        <end position="221"/>
    </location>
</feature>
<dbReference type="GO" id="GO:0003950">
    <property type="term" value="F:NAD+ poly-ADP-ribosyltransferase activity"/>
    <property type="evidence" value="ECO:0007669"/>
    <property type="project" value="UniProtKB-UniRule"/>
</dbReference>
<dbReference type="Gene3D" id="3.90.228.10">
    <property type="match status" value="1"/>
</dbReference>
<dbReference type="Proteomes" id="UP001347796">
    <property type="component" value="Unassembled WGS sequence"/>
</dbReference>
<dbReference type="SUPFAM" id="SSF117839">
    <property type="entry name" value="WWE domain"/>
    <property type="match status" value="2"/>
</dbReference>
<keyword evidence="12" id="KW-0539">Nucleus</keyword>
<dbReference type="Pfam" id="PF02877">
    <property type="entry name" value="PARP_reg"/>
    <property type="match status" value="1"/>
</dbReference>
<evidence type="ECO:0000256" key="15">
    <source>
        <dbReference type="RuleBase" id="RU362114"/>
    </source>
</evidence>
<dbReference type="AlphaFoldDB" id="A0AAN8K424"/>
<comment type="caution">
    <text evidence="21">The sequence shown here is derived from an EMBL/GenBank/DDBJ whole genome shotgun (WGS) entry which is preliminary data.</text>
</comment>
<feature type="domain" description="PARP catalytic" evidence="18">
    <location>
        <begin position="512"/>
        <end position="733"/>
    </location>
</feature>
<dbReference type="InterPro" id="IPR037197">
    <property type="entry name" value="WWE_dom_sf"/>
</dbReference>
<evidence type="ECO:0000313" key="22">
    <source>
        <dbReference type="Proteomes" id="UP001347796"/>
    </source>
</evidence>
<feature type="domain" description="WWE" evidence="17">
    <location>
        <begin position="100"/>
        <end position="177"/>
    </location>
</feature>
<dbReference type="GO" id="GO:0016779">
    <property type="term" value="F:nucleotidyltransferase activity"/>
    <property type="evidence" value="ECO:0007669"/>
    <property type="project" value="UniProtKB-KW"/>
</dbReference>
<evidence type="ECO:0000256" key="13">
    <source>
        <dbReference type="ARBA" id="ARBA00024347"/>
    </source>
</evidence>
<keyword evidence="3 15" id="KW-0808">Transferase</keyword>
<dbReference type="Gene3D" id="3.30.720.50">
    <property type="match status" value="2"/>
</dbReference>
<gene>
    <name evidence="21" type="ORF">SNE40_007679</name>
</gene>
<dbReference type="FunFam" id="2.20.140.10:FF:000001">
    <property type="entry name" value="Poly [ADP-ribose] polymerase"/>
    <property type="match status" value="1"/>
</dbReference>
<dbReference type="PROSITE" id="PS51060">
    <property type="entry name" value="PARP_ALPHA_HD"/>
    <property type="match status" value="1"/>
</dbReference>
<comment type="subcellular location">
    <subcellularLocation>
        <location evidence="1">Nucleus</location>
    </subcellularLocation>
</comment>
<feature type="region of interest" description="Disordered" evidence="16">
    <location>
        <begin position="368"/>
        <end position="389"/>
    </location>
</feature>
<evidence type="ECO:0000256" key="8">
    <source>
        <dbReference type="ARBA" id="ARBA00022771"/>
    </source>
</evidence>
<keyword evidence="22" id="KW-1185">Reference proteome</keyword>
<dbReference type="SUPFAM" id="SSF56399">
    <property type="entry name" value="ADP-ribosylation"/>
    <property type="match status" value="1"/>
</dbReference>
<dbReference type="SMART" id="SM00773">
    <property type="entry name" value="WGR"/>
    <property type="match status" value="1"/>
</dbReference>
<dbReference type="GO" id="GO:0003677">
    <property type="term" value="F:DNA binding"/>
    <property type="evidence" value="ECO:0007669"/>
    <property type="project" value="UniProtKB-KW"/>
</dbReference>
<reference evidence="21 22" key="1">
    <citation type="submission" date="2024-01" db="EMBL/GenBank/DDBJ databases">
        <title>The genome of the rayed Mediterranean limpet Patella caerulea (Linnaeus, 1758).</title>
        <authorList>
            <person name="Anh-Thu Weber A."/>
            <person name="Halstead-Nussloch G."/>
        </authorList>
    </citation>
    <scope>NUCLEOTIDE SEQUENCE [LARGE SCALE GENOMIC DNA]</scope>
    <source>
        <strain evidence="21">AATW-2023a</strain>
        <tissue evidence="21">Whole specimen</tissue>
    </source>
</reference>
<keyword evidence="6" id="KW-0677">Repeat</keyword>
<dbReference type="Pfam" id="PF00644">
    <property type="entry name" value="PARP"/>
    <property type="match status" value="1"/>
</dbReference>
<comment type="catalytic activity">
    <reaction evidence="14">
        <text>NAD(+) + (ADP-D-ribosyl)n-acceptor = nicotinamide + (ADP-D-ribosyl)n+1-acceptor + H(+).</text>
        <dbReference type="EC" id="2.4.2.30"/>
    </reaction>
</comment>
<dbReference type="GO" id="GO:0008270">
    <property type="term" value="F:zinc ion binding"/>
    <property type="evidence" value="ECO:0007669"/>
    <property type="project" value="UniProtKB-KW"/>
</dbReference>
<evidence type="ECO:0000256" key="9">
    <source>
        <dbReference type="ARBA" id="ARBA00022833"/>
    </source>
</evidence>
<feature type="compositionally biased region" description="Basic and acidic residues" evidence="16">
    <location>
        <begin position="378"/>
        <end position="389"/>
    </location>
</feature>
<dbReference type="InterPro" id="IPR018123">
    <property type="entry name" value="WWE-dom_subgr"/>
</dbReference>
<keyword evidence="10 15" id="KW-0520">NAD</keyword>
<organism evidence="21 22">
    <name type="scientific">Patella caerulea</name>
    <name type="common">Rayed Mediterranean limpet</name>
    <dbReference type="NCBI Taxonomy" id="87958"/>
    <lineage>
        <taxon>Eukaryota</taxon>
        <taxon>Metazoa</taxon>
        <taxon>Spiralia</taxon>
        <taxon>Lophotrochozoa</taxon>
        <taxon>Mollusca</taxon>
        <taxon>Gastropoda</taxon>
        <taxon>Patellogastropoda</taxon>
        <taxon>Patelloidea</taxon>
        <taxon>Patellidae</taxon>
        <taxon>Patella</taxon>
    </lineage>
</organism>
<dbReference type="PANTHER" id="PTHR10459:SF60">
    <property type="entry name" value="POLY [ADP-RIBOSE] POLYMERASE 2"/>
    <property type="match status" value="1"/>
</dbReference>
<keyword evidence="11" id="KW-0238">DNA-binding</keyword>
<dbReference type="EC" id="2.4.2.-" evidence="15"/>
<feature type="region of interest" description="Disordered" evidence="16">
    <location>
        <begin position="194"/>
        <end position="233"/>
    </location>
</feature>
<name>A0AAN8K424_PATCE</name>
<evidence type="ECO:0000256" key="14">
    <source>
        <dbReference type="ARBA" id="ARBA00033987"/>
    </source>
</evidence>
<dbReference type="PANTHER" id="PTHR10459">
    <property type="entry name" value="DNA LIGASE"/>
    <property type="match status" value="1"/>
</dbReference>
<evidence type="ECO:0000256" key="12">
    <source>
        <dbReference type="ARBA" id="ARBA00023242"/>
    </source>
</evidence>
<dbReference type="Pfam" id="PF02825">
    <property type="entry name" value="WWE"/>
    <property type="match status" value="2"/>
</dbReference>
<evidence type="ECO:0000256" key="4">
    <source>
        <dbReference type="ARBA" id="ARBA00022695"/>
    </source>
</evidence>
<dbReference type="FunFam" id="1.20.142.10:FF:000001">
    <property type="entry name" value="Poly [ADP-ribose] polymerase"/>
    <property type="match status" value="1"/>
</dbReference>
<dbReference type="InterPro" id="IPR008893">
    <property type="entry name" value="WGR_domain"/>
</dbReference>
<evidence type="ECO:0000256" key="5">
    <source>
        <dbReference type="ARBA" id="ARBA00022723"/>
    </source>
</evidence>
<dbReference type="Gene3D" id="1.20.142.10">
    <property type="entry name" value="Poly(ADP-ribose) polymerase, regulatory domain"/>
    <property type="match status" value="1"/>
</dbReference>
<proteinExistence type="inferred from homology"/>
<dbReference type="PROSITE" id="PS50918">
    <property type="entry name" value="WWE"/>
    <property type="match status" value="1"/>
</dbReference>
<evidence type="ECO:0000256" key="1">
    <source>
        <dbReference type="ARBA" id="ARBA00004123"/>
    </source>
</evidence>
<dbReference type="EMBL" id="JAZGQO010000006">
    <property type="protein sequence ID" value="KAK6185448.1"/>
    <property type="molecule type" value="Genomic_DNA"/>
</dbReference>
<dbReference type="Pfam" id="PF05406">
    <property type="entry name" value="WGR"/>
    <property type="match status" value="1"/>
</dbReference>